<dbReference type="AlphaFoldDB" id="A0A6H0KH67"/>
<evidence type="ECO:0008006" key="3">
    <source>
        <dbReference type="Google" id="ProtNLM"/>
    </source>
</evidence>
<evidence type="ECO:0000313" key="2">
    <source>
        <dbReference type="Proteomes" id="UP000501780"/>
    </source>
</evidence>
<protein>
    <recommendedName>
        <fullName evidence="3">Lanthionine synthetase C-like protein</fullName>
    </recommendedName>
</protein>
<proteinExistence type="predicted"/>
<keyword evidence="2" id="KW-1185">Reference proteome</keyword>
<dbReference type="KEGG" id="bfc:BacF7301_00410"/>
<evidence type="ECO:0000313" key="1">
    <source>
        <dbReference type="EMBL" id="QIU92710.1"/>
    </source>
</evidence>
<dbReference type="EMBL" id="CP050831">
    <property type="protein sequence ID" value="QIU92710.1"/>
    <property type="molecule type" value="Genomic_DNA"/>
</dbReference>
<dbReference type="SUPFAM" id="SSF158745">
    <property type="entry name" value="LanC-like"/>
    <property type="match status" value="1"/>
</dbReference>
<organism evidence="1 2">
    <name type="scientific">Bacteroides faecium</name>
    <dbReference type="NCBI Taxonomy" id="2715212"/>
    <lineage>
        <taxon>Bacteria</taxon>
        <taxon>Pseudomonadati</taxon>
        <taxon>Bacteroidota</taxon>
        <taxon>Bacteroidia</taxon>
        <taxon>Bacteroidales</taxon>
        <taxon>Bacteroidaceae</taxon>
        <taxon>Bacteroides</taxon>
    </lineage>
</organism>
<sequence>MKHTWQPLNQIVHHQLLYSSFERNIGICKGKMGTVILFFRYAHHTDNRLYEDFAGELLDEICQSITFDTAWGFGDGLIGIGWGIEYLVQQKFIEGDTDEILLDIDKRIMEKDVQRIDDMSFHKGFEGLAFYVLARLLSPREKGTPFDTAYLSDIEKKCIDSLGFAGEGMRLLLDFMQGKNVHYPYSRVLDKIISEDNMEKEALSWSAGLKFL</sequence>
<reference evidence="1 2" key="1">
    <citation type="submission" date="2020-03" db="EMBL/GenBank/DDBJ databases">
        <title>Genomic analysis of Bacteroides faecium CBA7301.</title>
        <authorList>
            <person name="Kim J."/>
            <person name="Roh S.W."/>
        </authorList>
    </citation>
    <scope>NUCLEOTIDE SEQUENCE [LARGE SCALE GENOMIC DNA]</scope>
    <source>
        <strain evidence="1 2">CBA7301</strain>
    </source>
</reference>
<dbReference type="Proteomes" id="UP000501780">
    <property type="component" value="Chromosome"/>
</dbReference>
<gene>
    <name evidence="1" type="ORF">BacF7301_00410</name>
</gene>
<accession>A0A6H0KH67</accession>
<name>A0A6H0KH67_9BACE</name>
<dbReference type="Gene3D" id="1.50.10.20">
    <property type="match status" value="1"/>
</dbReference>
<dbReference type="RefSeq" id="WP_167959468.1">
    <property type="nucleotide sequence ID" value="NZ_CP050831.1"/>
</dbReference>